<evidence type="ECO:0000313" key="9">
    <source>
        <dbReference type="EMBL" id="CAB4935463.1"/>
    </source>
</evidence>
<dbReference type="InterPro" id="IPR050445">
    <property type="entry name" value="Bact_polysacc_biosynth/exp"/>
</dbReference>
<keyword evidence="7" id="KW-0812">Transmembrane</keyword>
<proteinExistence type="predicted"/>
<reference evidence="9" key="1">
    <citation type="submission" date="2020-05" db="EMBL/GenBank/DDBJ databases">
        <authorList>
            <person name="Chiriac C."/>
            <person name="Salcher M."/>
            <person name="Ghai R."/>
            <person name="Kavagutti S V."/>
        </authorList>
    </citation>
    <scope>NUCLEOTIDE SEQUENCE</scope>
</reference>
<dbReference type="InterPro" id="IPR005702">
    <property type="entry name" value="Wzc-like_C"/>
</dbReference>
<gene>
    <name evidence="9" type="ORF">UFOPK3609_02183</name>
</gene>
<evidence type="ECO:0000256" key="2">
    <source>
        <dbReference type="ARBA" id="ARBA00022741"/>
    </source>
</evidence>
<keyword evidence="7" id="KW-1133">Transmembrane helix</keyword>
<dbReference type="GO" id="GO:0004715">
    <property type="term" value="F:non-membrane spanning protein tyrosine kinase activity"/>
    <property type="evidence" value="ECO:0007669"/>
    <property type="project" value="UniProtKB-EC"/>
</dbReference>
<dbReference type="SUPFAM" id="SSF52540">
    <property type="entry name" value="P-loop containing nucleoside triphosphate hydrolases"/>
    <property type="match status" value="1"/>
</dbReference>
<keyword evidence="5" id="KW-0829">Tyrosine-protein kinase</keyword>
<keyword evidence="4" id="KW-0067">ATP-binding</keyword>
<keyword evidence="7" id="KW-0472">Membrane</keyword>
<evidence type="ECO:0000256" key="4">
    <source>
        <dbReference type="ARBA" id="ARBA00022840"/>
    </source>
</evidence>
<dbReference type="GO" id="GO:0005886">
    <property type="term" value="C:plasma membrane"/>
    <property type="evidence" value="ECO:0007669"/>
    <property type="project" value="TreeGrafter"/>
</dbReference>
<protein>
    <submittedName>
        <fullName evidence="9">Unannotated protein</fullName>
    </submittedName>
</protein>
<dbReference type="GO" id="GO:0005524">
    <property type="term" value="F:ATP binding"/>
    <property type="evidence" value="ECO:0007669"/>
    <property type="project" value="UniProtKB-KW"/>
</dbReference>
<feature type="transmembrane region" description="Helical" evidence="7">
    <location>
        <begin position="14"/>
        <end position="32"/>
    </location>
</feature>
<keyword evidence="2" id="KW-0547">Nucleotide-binding</keyword>
<dbReference type="CDD" id="cd05387">
    <property type="entry name" value="BY-kinase"/>
    <property type="match status" value="1"/>
</dbReference>
<dbReference type="AlphaFoldDB" id="A0A6J7IWF7"/>
<evidence type="ECO:0000256" key="7">
    <source>
        <dbReference type="SAM" id="Phobius"/>
    </source>
</evidence>
<evidence type="ECO:0000256" key="6">
    <source>
        <dbReference type="SAM" id="MobiDB-lite"/>
    </source>
</evidence>
<keyword evidence="1" id="KW-0808">Transferase</keyword>
<dbReference type="InterPro" id="IPR025669">
    <property type="entry name" value="AAA_dom"/>
</dbReference>
<dbReference type="PANTHER" id="PTHR32309:SF31">
    <property type="entry name" value="CAPSULAR EXOPOLYSACCHARIDE FAMILY"/>
    <property type="match status" value="1"/>
</dbReference>
<feature type="domain" description="AAA" evidence="8">
    <location>
        <begin position="259"/>
        <end position="397"/>
    </location>
</feature>
<dbReference type="PANTHER" id="PTHR32309">
    <property type="entry name" value="TYROSINE-PROTEIN KINASE"/>
    <property type="match status" value="1"/>
</dbReference>
<evidence type="ECO:0000256" key="3">
    <source>
        <dbReference type="ARBA" id="ARBA00022777"/>
    </source>
</evidence>
<dbReference type="Gene3D" id="3.40.50.300">
    <property type="entry name" value="P-loop containing nucleotide triphosphate hydrolases"/>
    <property type="match status" value="1"/>
</dbReference>
<dbReference type="Pfam" id="PF13614">
    <property type="entry name" value="AAA_31"/>
    <property type="match status" value="1"/>
</dbReference>
<dbReference type="InterPro" id="IPR027417">
    <property type="entry name" value="P-loop_NTPase"/>
</dbReference>
<accession>A0A6J7IWF7</accession>
<keyword evidence="3" id="KW-0418">Kinase</keyword>
<name>A0A6J7IWF7_9ZZZZ</name>
<dbReference type="EMBL" id="CAFBMQ010000444">
    <property type="protein sequence ID" value="CAB4935463.1"/>
    <property type="molecule type" value="Genomic_DNA"/>
</dbReference>
<feature type="region of interest" description="Disordered" evidence="6">
    <location>
        <begin position="438"/>
        <end position="500"/>
    </location>
</feature>
<organism evidence="9">
    <name type="scientific">freshwater metagenome</name>
    <dbReference type="NCBI Taxonomy" id="449393"/>
    <lineage>
        <taxon>unclassified sequences</taxon>
        <taxon>metagenomes</taxon>
        <taxon>ecological metagenomes</taxon>
    </lineage>
</organism>
<evidence type="ECO:0000256" key="1">
    <source>
        <dbReference type="ARBA" id="ARBA00022679"/>
    </source>
</evidence>
<dbReference type="NCBIfam" id="TIGR01007">
    <property type="entry name" value="eps_fam"/>
    <property type="match status" value="1"/>
</dbReference>
<feature type="transmembrane region" description="Helical" evidence="7">
    <location>
        <begin position="173"/>
        <end position="193"/>
    </location>
</feature>
<evidence type="ECO:0000259" key="8">
    <source>
        <dbReference type="Pfam" id="PF13614"/>
    </source>
</evidence>
<sequence>MDLVGYLGVLRRRLIPLLLCVVAGLAGGYYVGNAPDKTYAATSRALVNLPVASGEVQDTLAGTQLSGSFIQTYASIATSRAVAERMKGQLGLPETVEALQGKLAAAQVEGTFLIDITVTDRDPVRARILADTAAVALGDTVTELEQGKANAVQAQLLDRAAEPSGPVSPRPRLSLALGLALGLAVGVALAALLEALDRTLKTVAQGEQAFGAPLLALVPQRRADARLVVVGDDPTAVAGEPYRALRTSVQFLDTDAPVRTILITSATPGDGKTTTAANFALALAASGQSVCVVDLDLRRASLADAFGLEGVVGFSSVIRRAVALEDALQQWDDGLAVLPAGRPLPPNPSEILGSQATSRLLEDLLQLVDVVVIDSPPALPVTDAVALSNAVDAVILVARHGTTLRSAAAETSRRLAAVGAPVAGFVLNAVPGRDARGYYTDYRYGPPVEKTGRRQRRRQRREGLADGPPAAPVADRRRPRRDDGDTKSPRGRDTPATLGR</sequence>
<evidence type="ECO:0000256" key="5">
    <source>
        <dbReference type="ARBA" id="ARBA00023137"/>
    </source>
</evidence>
<feature type="compositionally biased region" description="Basic and acidic residues" evidence="6">
    <location>
        <begin position="474"/>
        <end position="493"/>
    </location>
</feature>